<keyword evidence="15" id="KW-1185">Reference proteome</keyword>
<dbReference type="AlphaFoldDB" id="A0A3D8IB59"/>
<sequence length="262" mass="28282">MELNQEDLERYNRNILLSGIGVEGQTKLKNSHVLVIGAGGLGSSVLYYLAAAGVGNLGICDGDVADLSNLQRQILHNTQDLGKNKADSAYEKLKALNPSLNLQVFKEHLNVENIQEVIRGYDLVVEATDAFSSKFLINDACVLFGKVLVRASALHFSGQVMSVKPRVSACYACLFDAPPKREMPTGASVGILGAVAGLFGVLEATEVIKIIAGVGEPLFDKLLTCDVRSMDFRKIAIKRNPNCRVCGENGITKLESALYKKP</sequence>
<dbReference type="InterPro" id="IPR045886">
    <property type="entry name" value="ThiF/MoeB/HesA"/>
</dbReference>
<comment type="catalytic activity">
    <reaction evidence="5">
        <text>[molybdopterin-synthase sulfur-carrier protein]-C-terminal Gly-Gly + ATP + H(+) = [molybdopterin-synthase sulfur-carrier protein]-C-terminal Gly-Gly-AMP + diphosphate</text>
        <dbReference type="Rhea" id="RHEA:43616"/>
        <dbReference type="Rhea" id="RHEA-COMP:12159"/>
        <dbReference type="Rhea" id="RHEA-COMP:12202"/>
        <dbReference type="ChEBI" id="CHEBI:15378"/>
        <dbReference type="ChEBI" id="CHEBI:30616"/>
        <dbReference type="ChEBI" id="CHEBI:33019"/>
        <dbReference type="ChEBI" id="CHEBI:90618"/>
        <dbReference type="ChEBI" id="CHEBI:90778"/>
        <dbReference type="EC" id="2.7.7.80"/>
    </reaction>
</comment>
<accession>A0A3D8IB59</accession>
<keyword evidence="2 14" id="KW-0808">Transferase</keyword>
<proteinExistence type="inferred from homology"/>
<evidence type="ECO:0000256" key="11">
    <source>
        <dbReference type="ARBA" id="ARBA00075328"/>
    </source>
</evidence>
<evidence type="ECO:0000256" key="5">
    <source>
        <dbReference type="ARBA" id="ARBA00052218"/>
    </source>
</evidence>
<dbReference type="SUPFAM" id="SSF69572">
    <property type="entry name" value="Activating enzymes of the ubiquitin-like proteins"/>
    <property type="match status" value="1"/>
</dbReference>
<dbReference type="GO" id="GO:0004792">
    <property type="term" value="F:thiosulfate-cyanide sulfurtransferase activity"/>
    <property type="evidence" value="ECO:0007669"/>
    <property type="project" value="TreeGrafter"/>
</dbReference>
<dbReference type="EC" id="2.7.7.80" evidence="8"/>
<evidence type="ECO:0000313" key="15">
    <source>
        <dbReference type="Proteomes" id="UP000256650"/>
    </source>
</evidence>
<keyword evidence="14" id="KW-0548">Nucleotidyltransferase</keyword>
<protein>
    <recommendedName>
        <fullName evidence="9">Molybdopterin-synthase adenylyltransferase</fullName>
        <ecNumber evidence="8">2.7.7.80</ecNumber>
    </recommendedName>
    <alternativeName>
        <fullName evidence="12">MoaD protein adenylase</fullName>
    </alternativeName>
    <alternativeName>
        <fullName evidence="10">Molybdopterin-converting factor subunit 1 adenylase</fullName>
    </alternativeName>
    <alternativeName>
        <fullName evidence="11">Sulfur carrier protein MoaD adenylyltransferase</fullName>
    </alternativeName>
</protein>
<evidence type="ECO:0000256" key="3">
    <source>
        <dbReference type="ARBA" id="ARBA00022741"/>
    </source>
</evidence>
<comment type="function">
    <text evidence="6">Catalyzes the adenylation by ATP of the carboxyl group of the C-terminal glycine of sulfur carrier protein MoaD.</text>
</comment>
<dbReference type="GO" id="GO:0008641">
    <property type="term" value="F:ubiquitin-like modifier activating enzyme activity"/>
    <property type="evidence" value="ECO:0007669"/>
    <property type="project" value="InterPro"/>
</dbReference>
<comment type="caution">
    <text evidence="14">The sequence shown here is derived from an EMBL/GenBank/DDBJ whole genome shotgun (WGS) entry which is preliminary data.</text>
</comment>
<evidence type="ECO:0000256" key="2">
    <source>
        <dbReference type="ARBA" id="ARBA00022679"/>
    </source>
</evidence>
<dbReference type="Pfam" id="PF00899">
    <property type="entry name" value="ThiF"/>
    <property type="match status" value="1"/>
</dbReference>
<dbReference type="CDD" id="cd00757">
    <property type="entry name" value="ThiF_MoeB_HesA_family"/>
    <property type="match status" value="1"/>
</dbReference>
<dbReference type="PANTHER" id="PTHR10953">
    <property type="entry name" value="UBIQUITIN-ACTIVATING ENZYME E1"/>
    <property type="match status" value="1"/>
</dbReference>
<comment type="similarity">
    <text evidence="1">Belongs to the HesA/MoeB/ThiF family.</text>
</comment>
<evidence type="ECO:0000256" key="4">
    <source>
        <dbReference type="ARBA" id="ARBA00022840"/>
    </source>
</evidence>
<dbReference type="GO" id="GO:0061605">
    <property type="term" value="F:molybdopterin-synthase adenylyltransferase activity"/>
    <property type="evidence" value="ECO:0007669"/>
    <property type="project" value="UniProtKB-EC"/>
</dbReference>
<name>A0A3D8IB59_9HELI</name>
<dbReference type="Gene3D" id="3.40.50.720">
    <property type="entry name" value="NAD(P)-binding Rossmann-like Domain"/>
    <property type="match status" value="1"/>
</dbReference>
<dbReference type="PANTHER" id="PTHR10953:SF102">
    <property type="entry name" value="ADENYLYLTRANSFERASE AND SULFURTRANSFERASE MOCS3"/>
    <property type="match status" value="1"/>
</dbReference>
<dbReference type="GeneID" id="82536171"/>
<evidence type="ECO:0000256" key="8">
    <source>
        <dbReference type="ARBA" id="ARBA00066884"/>
    </source>
</evidence>
<dbReference type="InterPro" id="IPR000594">
    <property type="entry name" value="ThiF_NAD_FAD-bd"/>
</dbReference>
<dbReference type="OrthoDB" id="9804286at2"/>
<keyword evidence="4" id="KW-0067">ATP-binding</keyword>
<reference evidence="14 15" key="1">
    <citation type="submission" date="2018-04" db="EMBL/GenBank/DDBJ databases">
        <title>Novel Campyloabacter and Helicobacter Species and Strains.</title>
        <authorList>
            <person name="Mannion A.J."/>
            <person name="Shen Z."/>
            <person name="Fox J.G."/>
        </authorList>
    </citation>
    <scope>NUCLEOTIDE SEQUENCE [LARGE SCALE GENOMIC DNA]</scope>
    <source>
        <strain evidence="14 15">MIT 99-5101</strain>
    </source>
</reference>
<feature type="domain" description="THIF-type NAD/FAD binding fold" evidence="13">
    <location>
        <begin position="11"/>
        <end position="245"/>
    </location>
</feature>
<evidence type="ECO:0000256" key="1">
    <source>
        <dbReference type="ARBA" id="ARBA00009919"/>
    </source>
</evidence>
<evidence type="ECO:0000256" key="9">
    <source>
        <dbReference type="ARBA" id="ARBA00073635"/>
    </source>
</evidence>
<dbReference type="FunFam" id="3.40.50.720:FF:000033">
    <property type="entry name" value="Adenylyltransferase and sulfurtransferase MOCS3"/>
    <property type="match status" value="1"/>
</dbReference>
<evidence type="ECO:0000256" key="7">
    <source>
        <dbReference type="ARBA" id="ARBA00063809"/>
    </source>
</evidence>
<evidence type="ECO:0000256" key="10">
    <source>
        <dbReference type="ARBA" id="ARBA00075110"/>
    </source>
</evidence>
<gene>
    <name evidence="14" type="ORF">CQA43_07735</name>
</gene>
<dbReference type="Proteomes" id="UP000256650">
    <property type="component" value="Unassembled WGS sequence"/>
</dbReference>
<evidence type="ECO:0000256" key="6">
    <source>
        <dbReference type="ARBA" id="ARBA00055169"/>
    </source>
</evidence>
<organism evidence="14 15">
    <name type="scientific">Helicobacter ganmani</name>
    <dbReference type="NCBI Taxonomy" id="60246"/>
    <lineage>
        <taxon>Bacteria</taxon>
        <taxon>Pseudomonadati</taxon>
        <taxon>Campylobacterota</taxon>
        <taxon>Epsilonproteobacteria</taxon>
        <taxon>Campylobacterales</taxon>
        <taxon>Helicobacteraceae</taxon>
        <taxon>Helicobacter</taxon>
    </lineage>
</organism>
<comment type="subunit">
    <text evidence="7">Homodimer. Forms a stable heterotetrameric complex of 2 MoeB and 2 MoaD during adenylation of MoaD.</text>
</comment>
<evidence type="ECO:0000313" key="14">
    <source>
        <dbReference type="EMBL" id="RDU62186.1"/>
    </source>
</evidence>
<dbReference type="RefSeq" id="WP_115552020.1">
    <property type="nucleotide sequence ID" value="NZ_CAPHNE010000021.1"/>
</dbReference>
<evidence type="ECO:0000259" key="13">
    <source>
        <dbReference type="Pfam" id="PF00899"/>
    </source>
</evidence>
<dbReference type="InterPro" id="IPR035985">
    <property type="entry name" value="Ubiquitin-activating_enz"/>
</dbReference>
<keyword evidence="3" id="KW-0547">Nucleotide-binding</keyword>
<dbReference type="GO" id="GO:0005524">
    <property type="term" value="F:ATP binding"/>
    <property type="evidence" value="ECO:0007669"/>
    <property type="project" value="UniProtKB-KW"/>
</dbReference>
<dbReference type="EMBL" id="NXLS01000008">
    <property type="protein sequence ID" value="RDU62186.1"/>
    <property type="molecule type" value="Genomic_DNA"/>
</dbReference>
<evidence type="ECO:0000256" key="12">
    <source>
        <dbReference type="ARBA" id="ARBA00078531"/>
    </source>
</evidence>
<dbReference type="GO" id="GO:0008146">
    <property type="term" value="F:sulfotransferase activity"/>
    <property type="evidence" value="ECO:0007669"/>
    <property type="project" value="TreeGrafter"/>
</dbReference>
<dbReference type="GO" id="GO:0005829">
    <property type="term" value="C:cytosol"/>
    <property type="evidence" value="ECO:0007669"/>
    <property type="project" value="TreeGrafter"/>
</dbReference>